<dbReference type="AlphaFoldDB" id="A0A8H4VJI3"/>
<evidence type="ECO:0008006" key="4">
    <source>
        <dbReference type="Google" id="ProtNLM"/>
    </source>
</evidence>
<name>A0A8H4VJI3_9AGAR</name>
<keyword evidence="1" id="KW-1133">Transmembrane helix</keyword>
<keyword evidence="1" id="KW-0472">Membrane</keyword>
<sequence>MSVSVRSRKFCCCLPVRLGVLVLSLVAMIGGSFVAAVGWIQVSQLAQHPREKSEEIALYIHSAMFTILGVLSILGFLGAVIKNRGMISSFAVALAIHLGFSVASGAFTLYTVFKENTQDAIARCLSEAGNDTNVTADSCRSGLAIVKGLMVAVYVITWLIQLYAYFVVERYAEQLDDEDMAKNTVVIPRTGVDMGTAQVTTYGSFAPSYPFTEPRNAYGVGRGQDPSQNV</sequence>
<comment type="caution">
    <text evidence="2">The sequence shown here is derived from an EMBL/GenBank/DDBJ whole genome shotgun (WGS) entry which is preliminary data.</text>
</comment>
<feature type="transmembrane region" description="Helical" evidence="1">
    <location>
        <begin position="144"/>
        <end position="166"/>
    </location>
</feature>
<evidence type="ECO:0000256" key="1">
    <source>
        <dbReference type="SAM" id="Phobius"/>
    </source>
</evidence>
<keyword evidence="1" id="KW-0812">Transmembrane</keyword>
<dbReference type="EMBL" id="JAACJL010000059">
    <property type="protein sequence ID" value="KAF4610185.1"/>
    <property type="molecule type" value="Genomic_DNA"/>
</dbReference>
<organism evidence="2 3">
    <name type="scientific">Agrocybe pediades</name>
    <dbReference type="NCBI Taxonomy" id="84607"/>
    <lineage>
        <taxon>Eukaryota</taxon>
        <taxon>Fungi</taxon>
        <taxon>Dikarya</taxon>
        <taxon>Basidiomycota</taxon>
        <taxon>Agaricomycotina</taxon>
        <taxon>Agaricomycetes</taxon>
        <taxon>Agaricomycetidae</taxon>
        <taxon>Agaricales</taxon>
        <taxon>Agaricineae</taxon>
        <taxon>Strophariaceae</taxon>
        <taxon>Agrocybe</taxon>
    </lineage>
</organism>
<feature type="transmembrane region" description="Helical" evidence="1">
    <location>
        <begin position="56"/>
        <end position="78"/>
    </location>
</feature>
<dbReference type="Proteomes" id="UP000521872">
    <property type="component" value="Unassembled WGS sequence"/>
</dbReference>
<evidence type="ECO:0000313" key="3">
    <source>
        <dbReference type="Proteomes" id="UP000521872"/>
    </source>
</evidence>
<feature type="transmembrane region" description="Helical" evidence="1">
    <location>
        <begin position="20"/>
        <end position="40"/>
    </location>
</feature>
<gene>
    <name evidence="2" type="ORF">D9613_010595</name>
</gene>
<keyword evidence="3" id="KW-1185">Reference proteome</keyword>
<evidence type="ECO:0000313" key="2">
    <source>
        <dbReference type="EMBL" id="KAF4610185.1"/>
    </source>
</evidence>
<proteinExistence type="predicted"/>
<accession>A0A8H4VJI3</accession>
<feature type="transmembrane region" description="Helical" evidence="1">
    <location>
        <begin position="90"/>
        <end position="113"/>
    </location>
</feature>
<reference evidence="2 3" key="1">
    <citation type="submission" date="2019-12" db="EMBL/GenBank/DDBJ databases">
        <authorList>
            <person name="Floudas D."/>
            <person name="Bentzer J."/>
            <person name="Ahren D."/>
            <person name="Johansson T."/>
            <person name="Persson P."/>
            <person name="Tunlid A."/>
        </authorList>
    </citation>
    <scope>NUCLEOTIDE SEQUENCE [LARGE SCALE GENOMIC DNA]</scope>
    <source>
        <strain evidence="2 3">CBS 102.39</strain>
    </source>
</reference>
<protein>
    <recommendedName>
        <fullName evidence="4">Tetraspanin</fullName>
    </recommendedName>
</protein>